<dbReference type="STRING" id="320771.Cflav_PD3715"/>
<comment type="caution">
    <text evidence="3">The sequence shown here is derived from an EMBL/GenBank/DDBJ whole genome shotgun (WGS) entry which is preliminary data.</text>
</comment>
<reference evidence="3 4" key="1">
    <citation type="journal article" date="2011" name="J. Bacteriol.">
        <title>Genome sequence of 'Pedosphaera parvula' Ellin514, an aerobic Verrucomicrobial isolate from pasture soil.</title>
        <authorList>
            <person name="Kant R."/>
            <person name="van Passel M.W."/>
            <person name="Sangwan P."/>
            <person name="Palva A."/>
            <person name="Lucas S."/>
            <person name="Copeland A."/>
            <person name="Lapidus A."/>
            <person name="Glavina Del Rio T."/>
            <person name="Dalin E."/>
            <person name="Tice H."/>
            <person name="Bruce D."/>
            <person name="Goodwin L."/>
            <person name="Pitluck S."/>
            <person name="Chertkov O."/>
            <person name="Larimer F.W."/>
            <person name="Land M.L."/>
            <person name="Hauser L."/>
            <person name="Brettin T.S."/>
            <person name="Detter J.C."/>
            <person name="Han S."/>
            <person name="de Vos W.M."/>
            <person name="Janssen P.H."/>
            <person name="Smidt H."/>
        </authorList>
    </citation>
    <scope>NUCLEOTIDE SEQUENCE [LARGE SCALE GENOMIC DNA]</scope>
    <source>
        <strain evidence="3 4">Ellin514</strain>
    </source>
</reference>
<evidence type="ECO:0000313" key="4">
    <source>
        <dbReference type="Proteomes" id="UP000003688"/>
    </source>
</evidence>
<feature type="transmembrane region" description="Helical" evidence="1">
    <location>
        <begin position="56"/>
        <end position="80"/>
    </location>
</feature>
<protein>
    <submittedName>
        <fullName evidence="3">Membrane-flanked domain protein</fullName>
    </submittedName>
</protein>
<dbReference type="Pfam" id="PF03703">
    <property type="entry name" value="bPH_2"/>
    <property type="match status" value="1"/>
</dbReference>
<feature type="domain" description="YdbS-like PH" evidence="2">
    <location>
        <begin position="79"/>
        <end position="144"/>
    </location>
</feature>
<sequence length="172" mass="19167" precursor="true">MLKLDGERIILRQRMHRAFFILPLLAGLLLSTPLLLLSLAVERLAGRSHSHLPHSVAWILLALAALPISIFFFMALGSYLRCKIVLTSVQFVYATGLLFRRSGQVELSELQSASLQQSWSGRLLDYGTISINTSKKTLVILPYMSNVGRLLAEIQDAITAFHNRKQHGPLSS</sequence>
<evidence type="ECO:0000259" key="2">
    <source>
        <dbReference type="Pfam" id="PF03703"/>
    </source>
</evidence>
<keyword evidence="1" id="KW-1133">Transmembrane helix</keyword>
<dbReference type="EMBL" id="ABOX02000012">
    <property type="protein sequence ID" value="EEF60998.1"/>
    <property type="molecule type" value="Genomic_DNA"/>
</dbReference>
<keyword evidence="1" id="KW-0812">Transmembrane</keyword>
<organism evidence="3 4">
    <name type="scientific">Pedosphaera parvula (strain Ellin514)</name>
    <dbReference type="NCBI Taxonomy" id="320771"/>
    <lineage>
        <taxon>Bacteria</taxon>
        <taxon>Pseudomonadati</taxon>
        <taxon>Verrucomicrobiota</taxon>
        <taxon>Pedosphaerae</taxon>
        <taxon>Pedosphaerales</taxon>
        <taxon>Pedosphaeraceae</taxon>
        <taxon>Pedosphaera</taxon>
    </lineage>
</organism>
<dbReference type="AlphaFoldDB" id="B9XGE7"/>
<gene>
    <name evidence="3" type="ORF">Cflav_PD3715</name>
</gene>
<dbReference type="InterPro" id="IPR005182">
    <property type="entry name" value="YdbS-like_PH"/>
</dbReference>
<dbReference type="Proteomes" id="UP000003688">
    <property type="component" value="Unassembled WGS sequence"/>
</dbReference>
<name>B9XGE7_PEDPL</name>
<evidence type="ECO:0000313" key="3">
    <source>
        <dbReference type="EMBL" id="EEF60998.1"/>
    </source>
</evidence>
<accession>B9XGE7</accession>
<keyword evidence="1" id="KW-0472">Membrane</keyword>
<keyword evidence="4" id="KW-1185">Reference proteome</keyword>
<proteinExistence type="predicted"/>
<evidence type="ECO:0000256" key="1">
    <source>
        <dbReference type="SAM" id="Phobius"/>
    </source>
</evidence>